<dbReference type="RefSeq" id="WP_122279242.1">
    <property type="nucleotide sequence ID" value="NZ_RBPY01000204.1"/>
</dbReference>
<accession>A0A3M3XB77</accession>
<dbReference type="InterPro" id="IPR024965">
    <property type="entry name" value="Putative_integrase"/>
</dbReference>
<organism evidence="2 3">
    <name type="scientific">Pseudomonas syringae pv. primulae</name>
    <dbReference type="NCBI Taxonomy" id="251707"/>
    <lineage>
        <taxon>Bacteria</taxon>
        <taxon>Pseudomonadati</taxon>
        <taxon>Pseudomonadota</taxon>
        <taxon>Gammaproteobacteria</taxon>
        <taxon>Pseudomonadales</taxon>
        <taxon>Pseudomonadaceae</taxon>
        <taxon>Pseudomonas</taxon>
    </lineage>
</organism>
<feature type="region of interest" description="Disordered" evidence="1">
    <location>
        <begin position="1300"/>
        <end position="1321"/>
    </location>
</feature>
<name>A0A3M3XB77_9PSED</name>
<comment type="caution">
    <text evidence="2">The sequence shown here is derived from an EMBL/GenBank/DDBJ whole genome shotgun (WGS) entry which is preliminary data.</text>
</comment>
<evidence type="ECO:0000313" key="2">
    <source>
        <dbReference type="EMBL" id="RMO67380.1"/>
    </source>
</evidence>
<sequence length="1335" mass="153902">MTPKKKFYETYEEARAACIKLGIKTVTEYNKRRSEDPMLPSAPYQMYVNQWKGYGEFFGKIKVKIHDYQEAKAVALGLGITCAQSYQEKYKQDPHLPSRPDVQYKKEWISWDKFLNKEEKYQDFFEARLIARSYNFRTQQDYRDSCQSVDPKLYAAPHFIYKEWNGWYDYLGIEKRPTLLTYQEAKAFVAKHGIKTGRQYYELKKSHPELPASPYNTYKKHWVDWPTFLEQNTEAYKLYSEAQQAARYAGISTAEEYAACYSEEDPKLPKNPSKTYKDAWKSWEHFLGTVPTYETVDHATAAAQRLGIKTKSEYLNRFREDSLLPRCPDIIYKDQWPETGWRAFLYGNFYPTMHSAGAAARALGIVTTKDYAKLAHLDPKLPLTPREVYKEFTSWLEFILPERCTTYEEAKFAVKVIGIKNSAEYRQKQALYPCLPANPHRDFHNDWIDWYDFCDIVQPYSFEEAKDLLKELNIPSASEYKKYIVASNDRRFPFAPDKVYQASWINWADYFSREQPYTIVTIPKSHAAWQFVIGSHLKTVRGGSVKENYLVRFVRDFLVPLKIGQDPTAVFTTDRFTLTEFELFIGSIKETQQRKTVHALREFAESFIKDNLCITCEDTGERTLIPGARDPFAPLNRDIGVLITPTETVKPALAYHFVDELKEWIIPPNATSFSDLTHLHDFKADWFDIDEDKIDHDDPDCVWKCEKGKYKIWFPGSWMHTYALASVPVRGIQLAYVDSGEGDDEIPALEDGNIIWKPNPSPFRGCKKNQGFVKKYPKNEIGMHITTNKTSRTRPEYDIPWLPEALAIWCIRLRNWQTKYNPISKPMRWEDCENTNLNSEDRKAKQENCFLFRDLDKEECIGSFGLRLGSRIAIALYNIQPPEIELATLQGDPTNVSSYSSRYTAHTMRVSLITAYVMEFRLPLEDIVKIAGHSSVIMSIYYVKANGEMLRMKFDEGEKRALADRAKAVWQMVQQGRANAVKGQLVANNEEAIKRFAGDIAAGSALFRDYGLCTFAGSRCHDGYLNKLGKAIAVPAGYLGSENCIRCRHFVTGPVFLGGLLSLANEISLAARMQFDHLNSMGQKVTDIDEAMQELGYQQYDNEKQGLVFDETPIRELELEKLAIKGQIETASQKANMYLSDMNSINRLAGQCQAVMNERIENDDDADSTQLIMHSDHETTIQIDETSFFHQLNEVCENAEIYISAKAELAITPRTQLFDRMIQFNEMKPSLFMLDTKQQLTIGNQLTKFMLSRLKSWTKLDAVVDGRLLMRDLPEDERLSEHSIKQLLSGAKAQEVLALEQDKKPYPKQPSSLSNKLSRAPHPHALIEYDEEAYV</sequence>
<protein>
    <submittedName>
        <fullName evidence="2">Phage integrase protein</fullName>
    </submittedName>
</protein>
<evidence type="ECO:0000256" key="1">
    <source>
        <dbReference type="SAM" id="MobiDB-lite"/>
    </source>
</evidence>
<dbReference type="EMBL" id="RBPY01000204">
    <property type="protein sequence ID" value="RMO67380.1"/>
    <property type="molecule type" value="Genomic_DNA"/>
</dbReference>
<reference evidence="2 3" key="1">
    <citation type="submission" date="2018-08" db="EMBL/GenBank/DDBJ databases">
        <title>Recombination of ecologically and evolutionarily significant loci maintains genetic cohesion in the Pseudomonas syringae species complex.</title>
        <authorList>
            <person name="Dillon M."/>
            <person name="Thakur S."/>
            <person name="Almeida R.N.D."/>
            <person name="Weir B.S."/>
            <person name="Guttman D.S."/>
        </authorList>
    </citation>
    <scope>NUCLEOTIDE SEQUENCE [LARGE SCALE GENOMIC DNA]</scope>
    <source>
        <strain evidence="2 3">ICMP 2732</strain>
    </source>
</reference>
<gene>
    <name evidence="2" type="ORF">ALQ36_00751</name>
</gene>
<dbReference type="InterPro" id="IPR028229">
    <property type="entry name" value="Integrase_rpt"/>
</dbReference>
<dbReference type="Pfam" id="PF14882">
    <property type="entry name" value="INT_rpt"/>
    <property type="match status" value="5"/>
</dbReference>
<proteinExistence type="predicted"/>
<dbReference type="Pfam" id="PF13009">
    <property type="entry name" value="Integrase_2"/>
    <property type="match status" value="1"/>
</dbReference>
<dbReference type="Proteomes" id="UP000281350">
    <property type="component" value="Unassembled WGS sequence"/>
</dbReference>
<evidence type="ECO:0000313" key="3">
    <source>
        <dbReference type="Proteomes" id="UP000281350"/>
    </source>
</evidence>